<keyword evidence="3 5" id="KW-1133">Transmembrane helix</keyword>
<accession>R4UL53</accession>
<protein>
    <submittedName>
        <fullName evidence="7">Cation:H+ antiporter</fullName>
    </submittedName>
</protein>
<feature type="transmembrane region" description="Helical" evidence="5">
    <location>
        <begin position="287"/>
        <end position="306"/>
    </location>
</feature>
<dbReference type="GO" id="GO:0055085">
    <property type="term" value="P:transmembrane transport"/>
    <property type="evidence" value="ECO:0007669"/>
    <property type="project" value="InterPro"/>
</dbReference>
<feature type="transmembrane region" description="Helical" evidence="5">
    <location>
        <begin position="125"/>
        <end position="148"/>
    </location>
</feature>
<feature type="transmembrane region" description="Helical" evidence="5">
    <location>
        <begin position="257"/>
        <end position="280"/>
    </location>
</feature>
<feature type="transmembrane region" description="Helical" evidence="5">
    <location>
        <begin position="326"/>
        <end position="345"/>
    </location>
</feature>
<evidence type="ECO:0000313" key="7">
    <source>
        <dbReference type="EMBL" id="AGM25986.1"/>
    </source>
</evidence>
<evidence type="ECO:0000256" key="1">
    <source>
        <dbReference type="ARBA" id="ARBA00004141"/>
    </source>
</evidence>
<evidence type="ECO:0000256" key="2">
    <source>
        <dbReference type="ARBA" id="ARBA00022692"/>
    </source>
</evidence>
<evidence type="ECO:0000256" key="5">
    <source>
        <dbReference type="SAM" id="Phobius"/>
    </source>
</evidence>
<evidence type="ECO:0000256" key="4">
    <source>
        <dbReference type="ARBA" id="ARBA00023136"/>
    </source>
</evidence>
<dbReference type="Gene3D" id="1.20.1420.30">
    <property type="entry name" value="NCX, central ion-binding region"/>
    <property type="match status" value="1"/>
</dbReference>
<feature type="transmembrane region" description="Helical" evidence="5">
    <location>
        <begin position="223"/>
        <end position="245"/>
    </location>
</feature>
<feature type="transmembrane region" description="Helical" evidence="5">
    <location>
        <begin position="168"/>
        <end position="188"/>
    </location>
</feature>
<feature type="domain" description="Sodium/calcium exchanger membrane region" evidence="6">
    <location>
        <begin position="25"/>
        <end position="176"/>
    </location>
</feature>
<dbReference type="GO" id="GO:0016020">
    <property type="term" value="C:membrane"/>
    <property type="evidence" value="ECO:0007669"/>
    <property type="project" value="UniProtKB-SubCell"/>
</dbReference>
<gene>
    <name evidence="7" type="primary">yrbG</name>
    <name evidence="7" type="ORF">SSYRP_v1c03920</name>
</gene>
<dbReference type="STRING" id="1276229.SSYRP_v1c03920"/>
<dbReference type="PATRIC" id="fig|1276229.3.peg.390"/>
<organism evidence="7 8">
    <name type="scientific">Spiroplasma syrphidicola EA-1</name>
    <dbReference type="NCBI Taxonomy" id="1276229"/>
    <lineage>
        <taxon>Bacteria</taxon>
        <taxon>Bacillati</taxon>
        <taxon>Mycoplasmatota</taxon>
        <taxon>Mollicutes</taxon>
        <taxon>Entomoplasmatales</taxon>
        <taxon>Spiroplasmataceae</taxon>
        <taxon>Spiroplasma</taxon>
    </lineage>
</organism>
<dbReference type="HOGENOM" id="CLU_721428_0_0_14"/>
<feature type="transmembrane region" description="Helical" evidence="5">
    <location>
        <begin position="357"/>
        <end position="380"/>
    </location>
</feature>
<dbReference type="Proteomes" id="UP000013963">
    <property type="component" value="Chromosome"/>
</dbReference>
<dbReference type="Pfam" id="PF01699">
    <property type="entry name" value="Na_Ca_ex"/>
    <property type="match status" value="2"/>
</dbReference>
<keyword evidence="8" id="KW-1185">Reference proteome</keyword>
<reference evidence="7 8" key="1">
    <citation type="journal article" date="2013" name="Genome Biol. Evol.">
        <title>Complete genomes of two dipteran-associated spiroplasmas provided insights into the origin, dynamics, and impacts of viral invasion in spiroplasma.</title>
        <authorList>
            <person name="Ku C."/>
            <person name="Lo W.S."/>
            <person name="Chen L.L."/>
            <person name="Kuo C.H."/>
        </authorList>
    </citation>
    <scope>NUCLEOTIDE SEQUENCE [LARGE SCALE GENOMIC DNA]</scope>
    <source>
        <strain evidence="7">EA-1</strain>
    </source>
</reference>
<dbReference type="RefSeq" id="WP_016340633.1">
    <property type="nucleotide sequence ID" value="NC_021284.1"/>
</dbReference>
<dbReference type="KEGG" id="ssyr:SSYRP_v1c03920"/>
<evidence type="ECO:0000259" key="6">
    <source>
        <dbReference type="Pfam" id="PF01699"/>
    </source>
</evidence>
<dbReference type="EMBL" id="CP005078">
    <property type="protein sequence ID" value="AGM25986.1"/>
    <property type="molecule type" value="Genomic_DNA"/>
</dbReference>
<sequence>MIYAWNVDLFKKMGLYDGPIAQGLVWLIFLLLAGGVIFSAIKMAGFLVAFTARKNIGQSLAGGLILAIITSLPELTIAFTMGASNTPQFSFGNTLGANSFFMTIFALGSLIFLKKHKFNKINKFYSNLLFEFAFFSALILLAFLPNLLYPNNKVLIPFLSLTIPGIEMSWLLISIAIIYFTVITISIVKEKNKTKNNLTLEFEITDDLISEKDYKNHLTIKKITCLFILFTILLVFLAFSLSLTADILPHVYGIPETSVGGIILSFVTNCPELTSTFVLLKNNKKKIAFGGLIGSLNFNLVINFFADLAFRQNGSLNHIIYNNPYYLQYSILTILQFILMFFTFSTTTKAVQTNKKWYISINVLIILTYIIVWTLILTIVPVR</sequence>
<keyword evidence="4 5" id="KW-0472">Membrane</keyword>
<dbReference type="InterPro" id="IPR004837">
    <property type="entry name" value="NaCa_Exmemb"/>
</dbReference>
<dbReference type="InterPro" id="IPR044880">
    <property type="entry name" value="NCX_ion-bd_dom_sf"/>
</dbReference>
<evidence type="ECO:0000313" key="8">
    <source>
        <dbReference type="Proteomes" id="UP000013963"/>
    </source>
</evidence>
<proteinExistence type="predicted"/>
<comment type="subcellular location">
    <subcellularLocation>
        <location evidence="1">Membrane</location>
        <topology evidence="1">Multi-pass membrane protein</topology>
    </subcellularLocation>
</comment>
<feature type="domain" description="Sodium/calcium exchanger membrane region" evidence="6">
    <location>
        <begin position="224"/>
        <end position="374"/>
    </location>
</feature>
<evidence type="ECO:0000256" key="3">
    <source>
        <dbReference type="ARBA" id="ARBA00022989"/>
    </source>
</evidence>
<dbReference type="AlphaFoldDB" id="R4UL53"/>
<feature type="transmembrane region" description="Helical" evidence="5">
    <location>
        <begin position="20"/>
        <end position="48"/>
    </location>
</feature>
<dbReference type="eggNOG" id="COG0530">
    <property type="taxonomic scope" value="Bacteria"/>
</dbReference>
<name>R4UL53_9MOLU</name>
<keyword evidence="2 5" id="KW-0812">Transmembrane</keyword>
<feature type="transmembrane region" description="Helical" evidence="5">
    <location>
        <begin position="95"/>
        <end position="113"/>
    </location>
</feature>
<feature type="transmembrane region" description="Helical" evidence="5">
    <location>
        <begin position="60"/>
        <end position="83"/>
    </location>
</feature>